<organism evidence="2 3">
    <name type="scientific">Acetobacter aceti</name>
    <dbReference type="NCBI Taxonomy" id="435"/>
    <lineage>
        <taxon>Bacteria</taxon>
        <taxon>Pseudomonadati</taxon>
        <taxon>Pseudomonadota</taxon>
        <taxon>Alphaproteobacteria</taxon>
        <taxon>Acetobacterales</taxon>
        <taxon>Acetobacteraceae</taxon>
        <taxon>Acetobacter</taxon>
        <taxon>Acetobacter subgen. Acetobacter</taxon>
    </lineage>
</organism>
<keyword evidence="3" id="KW-1185">Reference proteome</keyword>
<gene>
    <name evidence="2" type="ORF">A0U92_02935</name>
</gene>
<dbReference type="GO" id="GO:0003676">
    <property type="term" value="F:nucleic acid binding"/>
    <property type="evidence" value="ECO:0007669"/>
    <property type="project" value="InterPro"/>
</dbReference>
<dbReference type="Proteomes" id="UP000188937">
    <property type="component" value="Chromosome"/>
</dbReference>
<dbReference type="RefSeq" id="WP_077811935.1">
    <property type="nucleotide sequence ID" value="NZ_CP014692.1"/>
</dbReference>
<dbReference type="GO" id="GO:0006259">
    <property type="term" value="P:DNA metabolic process"/>
    <property type="evidence" value="ECO:0007669"/>
    <property type="project" value="UniProtKB-ARBA"/>
</dbReference>
<evidence type="ECO:0000313" key="3">
    <source>
        <dbReference type="Proteomes" id="UP000188937"/>
    </source>
</evidence>
<dbReference type="InterPro" id="IPR036397">
    <property type="entry name" value="RNaseH_sf"/>
</dbReference>
<dbReference type="OrthoDB" id="9804290at2"/>
<dbReference type="AlphaFoldDB" id="A0A1U9KDP2"/>
<dbReference type="EMBL" id="CP014692">
    <property type="protein sequence ID" value="AQS83896.1"/>
    <property type="molecule type" value="Genomic_DNA"/>
</dbReference>
<dbReference type="InterPro" id="IPR013520">
    <property type="entry name" value="Ribonucl_H"/>
</dbReference>
<protein>
    <recommendedName>
        <fullName evidence="1">Exonuclease domain-containing protein</fullName>
    </recommendedName>
</protein>
<name>A0A1U9KDP2_ACEAC</name>
<dbReference type="KEGG" id="aace:A0U92_02935"/>
<dbReference type="SUPFAM" id="SSF53098">
    <property type="entry name" value="Ribonuclease H-like"/>
    <property type="match status" value="1"/>
</dbReference>
<dbReference type="STRING" id="435.A0U92_02935"/>
<dbReference type="GO" id="GO:0004527">
    <property type="term" value="F:exonuclease activity"/>
    <property type="evidence" value="ECO:0007669"/>
    <property type="project" value="UniProtKB-ARBA"/>
</dbReference>
<reference evidence="2 3" key="1">
    <citation type="submission" date="2016-03" db="EMBL/GenBank/DDBJ databases">
        <title>Acetic acid bacteria sequencing.</title>
        <authorList>
            <person name="Brandt J."/>
            <person name="Jakob F."/>
            <person name="Vogel R.F."/>
        </authorList>
    </citation>
    <scope>NUCLEOTIDE SEQUENCE [LARGE SCALE GENOMIC DNA]</scope>
    <source>
        <strain evidence="2 3">TMW2.1153</strain>
    </source>
</reference>
<evidence type="ECO:0000259" key="1">
    <source>
        <dbReference type="Pfam" id="PF00929"/>
    </source>
</evidence>
<accession>A0A1U9KDP2</accession>
<sequence length="316" mass="36082">MDKYKCEILAKIAETTGIGIHELFSPPIPPLHMISRCNHSRSGFFVKDVIFFDNNLFQHEATIILDGLPKRTDGPREEAIRKLVADRYGSVSHKFRLYSAIMNDKNTSPKSLSDGMKKELWSYWQSIRPDCISARYWNNDFIRYLNGLTPEQQSQAIYDQRIATKKLFSLPKRKKPQPSRRSLLLNIESTGISDSDEVIQVTITSKSGHKIYINSLLKPSVPMTEGATDANGITDDMLSGYPTICQIVDELKSITKKCELVAYRIDFDIRLLRQSLVSHGLDTEWLDKLSKSDTKEYWNYAHSAGNSARRIMQELA</sequence>
<dbReference type="Gene3D" id="3.30.420.10">
    <property type="entry name" value="Ribonuclease H-like superfamily/Ribonuclease H"/>
    <property type="match status" value="1"/>
</dbReference>
<proteinExistence type="predicted"/>
<evidence type="ECO:0000313" key="2">
    <source>
        <dbReference type="EMBL" id="AQS83896.1"/>
    </source>
</evidence>
<dbReference type="InterPro" id="IPR012337">
    <property type="entry name" value="RNaseH-like_sf"/>
</dbReference>
<dbReference type="Pfam" id="PF00929">
    <property type="entry name" value="RNase_T"/>
    <property type="match status" value="1"/>
</dbReference>
<feature type="domain" description="Exonuclease" evidence="1">
    <location>
        <begin position="188"/>
        <end position="290"/>
    </location>
</feature>
<dbReference type="CDD" id="cd06127">
    <property type="entry name" value="DEDDh"/>
    <property type="match status" value="1"/>
</dbReference>